<dbReference type="InterPro" id="IPR044048">
    <property type="entry name" value="Big_12"/>
</dbReference>
<organism evidence="2 3">
    <name type="scientific">Postechiella marina</name>
    <dbReference type="NCBI Taxonomy" id="943941"/>
    <lineage>
        <taxon>Bacteria</taxon>
        <taxon>Pseudomonadati</taxon>
        <taxon>Bacteroidota</taxon>
        <taxon>Flavobacteriia</taxon>
        <taxon>Flavobacteriales</taxon>
        <taxon>Flavobacteriaceae</taxon>
        <taxon>Postechiella</taxon>
    </lineage>
</organism>
<accession>A0ABP8C738</accession>
<dbReference type="EMBL" id="BAABCA010000003">
    <property type="protein sequence ID" value="GAA4234900.1"/>
    <property type="molecule type" value="Genomic_DNA"/>
</dbReference>
<evidence type="ECO:0000259" key="1">
    <source>
        <dbReference type="Pfam" id="PF19078"/>
    </source>
</evidence>
<dbReference type="PANTHER" id="PTHR34677:SF3">
    <property type="entry name" value="BACTERIAL IG-LIKE DOMAIN-CONTAINING PROTEIN"/>
    <property type="match status" value="1"/>
</dbReference>
<dbReference type="Proteomes" id="UP001501496">
    <property type="component" value="Unassembled WGS sequence"/>
</dbReference>
<proteinExistence type="predicted"/>
<comment type="caution">
    <text evidence="2">The sequence shown here is derived from an EMBL/GenBank/DDBJ whole genome shotgun (WGS) entry which is preliminary data.</text>
</comment>
<gene>
    <name evidence="2" type="ORF">GCM10022291_15440</name>
</gene>
<keyword evidence="3" id="KW-1185">Reference proteome</keyword>
<feature type="domain" description="Bacterial Ig-like" evidence="1">
    <location>
        <begin position="740"/>
        <end position="828"/>
    </location>
</feature>
<evidence type="ECO:0000313" key="2">
    <source>
        <dbReference type="EMBL" id="GAA4234900.1"/>
    </source>
</evidence>
<evidence type="ECO:0000313" key="3">
    <source>
        <dbReference type="Proteomes" id="UP001501496"/>
    </source>
</evidence>
<dbReference type="Pfam" id="PF19078">
    <property type="entry name" value="Big_12"/>
    <property type="match status" value="1"/>
</dbReference>
<dbReference type="PANTHER" id="PTHR34677">
    <property type="match status" value="1"/>
</dbReference>
<protein>
    <recommendedName>
        <fullName evidence="1">Bacterial Ig-like domain-containing protein</fullName>
    </recommendedName>
</protein>
<sequence>MKQIYITAITFLLGTYMCFSQFTETFEGFSDNQNTFTSNSQPFTTGVSGFNVETNFQGFGASNSNVFVDNSFNESIGDINSIKTTNGINFTIKDIDIFLSKDSGNTVGGTPGGLIIRGKKAGVTQFTVNITSGIPTGFSPDNGFFNVNFATEGGADNSLTNIDEIEFELTGDFIYIAVDEFTFGPEVVAADTSPPVVQSIVRSGTPETTADAVDFIITFNEDANNVTLDDFELDLTGSVTATLSSISGSGTNYTVSTNGISGEGSLSVDLKANTDIVDSIGNGNGTNGSTNSYTNGETHTVSSCFLESFEGTSNNDTSFTSNGISFSSTGGLNIETIADAGAGDSDKFLSNEGIVSASYAIQSSGVNFTIKTIDLYLSSNSGGNPPTNDGTITINGKLSGSTLYTITKNSGFPTSIANGDNGFFNLNFATEGASDYTTTNVDEIEIILSGAFVYLAIDHFEFCEPGVVDTFAPDVLSIDVSGNPTSVATTVDYIVTFDENVTNVSADDFSIDSTGSISAAISNVTGSGSVYTVTVSDILGFGTISIDLNAATDIQDGLSNSGPPAYTNGENHTISECFIEDFESFAVGSSSLASNDLTFITTGVDIFELNEAGVDDSHKYLDNESSGAGIFTVETTGALFRANSLYVYLSSIAAANNPTNDGSIIIKGKKGNIEQFSATLNTSNTTFPTSTAQGNNGFFQIDFSSLDGSDVSSMLIDELEFEIVSDFVYIGLDNFEFCQDKTPPTVAITSGESNPTGANPIPVTITFSEEVTGFDLADITVGNGVASNVQTSDNIIFTADITPSANGTVTVDVAANVATDEAGNNNSLAMQFSTTYDFSLSTNYNVSSKNDITFVNPVTNILELNSSSQISRIKVFSINGVEVLSGKGSVLNVSGLVTGMYLASVTLLNDDASFTIKFIKE</sequence>
<name>A0ABP8C738_9FLAO</name>
<reference evidence="3" key="1">
    <citation type="journal article" date="2019" name="Int. J. Syst. Evol. Microbiol.">
        <title>The Global Catalogue of Microorganisms (GCM) 10K type strain sequencing project: providing services to taxonomists for standard genome sequencing and annotation.</title>
        <authorList>
            <consortium name="The Broad Institute Genomics Platform"/>
            <consortium name="The Broad Institute Genome Sequencing Center for Infectious Disease"/>
            <person name="Wu L."/>
            <person name="Ma J."/>
        </authorList>
    </citation>
    <scope>NUCLEOTIDE SEQUENCE [LARGE SCALE GENOMIC DNA]</scope>
    <source>
        <strain evidence="3">JCM 17630</strain>
    </source>
</reference>
<dbReference type="RefSeq" id="WP_344787573.1">
    <property type="nucleotide sequence ID" value="NZ_BAABCA010000003.1"/>
</dbReference>